<dbReference type="GeneID" id="108876598"/>
<feature type="compositionally biased region" description="Polar residues" evidence="1">
    <location>
        <begin position="12"/>
        <end position="27"/>
    </location>
</feature>
<evidence type="ECO:0000256" key="1">
    <source>
        <dbReference type="SAM" id="MobiDB-lite"/>
    </source>
</evidence>
<accession>A0AAJ7LF07</accession>
<feature type="compositionally biased region" description="Basic and acidic residues" evidence="1">
    <location>
        <begin position="77"/>
        <end position="89"/>
    </location>
</feature>
<feature type="compositionally biased region" description="Polar residues" evidence="1">
    <location>
        <begin position="181"/>
        <end position="222"/>
    </location>
</feature>
<gene>
    <name evidence="3" type="primary">alms1</name>
</gene>
<organism evidence="2 3">
    <name type="scientific">Lates calcarifer</name>
    <name type="common">Barramundi</name>
    <name type="synonym">Holocentrus calcarifer</name>
    <dbReference type="NCBI Taxonomy" id="8187"/>
    <lineage>
        <taxon>Eukaryota</taxon>
        <taxon>Metazoa</taxon>
        <taxon>Chordata</taxon>
        <taxon>Craniata</taxon>
        <taxon>Vertebrata</taxon>
        <taxon>Euteleostomi</taxon>
        <taxon>Actinopterygii</taxon>
        <taxon>Neopterygii</taxon>
        <taxon>Teleostei</taxon>
        <taxon>Neoteleostei</taxon>
        <taxon>Acanthomorphata</taxon>
        <taxon>Carangaria</taxon>
        <taxon>Carangaria incertae sedis</taxon>
        <taxon>Centropomidae</taxon>
        <taxon>Lates</taxon>
    </lineage>
</organism>
<feature type="compositionally biased region" description="Basic and acidic residues" evidence="1">
    <location>
        <begin position="527"/>
        <end position="537"/>
    </location>
</feature>
<feature type="compositionally biased region" description="Basic and acidic residues" evidence="1">
    <location>
        <begin position="223"/>
        <end position="244"/>
    </location>
</feature>
<evidence type="ECO:0000313" key="2">
    <source>
        <dbReference type="Proteomes" id="UP000694890"/>
    </source>
</evidence>
<feature type="compositionally biased region" description="Polar residues" evidence="1">
    <location>
        <begin position="492"/>
        <end position="508"/>
    </location>
</feature>
<reference evidence="3" key="1">
    <citation type="submission" date="2025-08" db="UniProtKB">
        <authorList>
            <consortium name="RefSeq"/>
        </authorList>
    </citation>
    <scope>IDENTIFICATION</scope>
    <source>
        <tissue evidence="3">Brain</tissue>
    </source>
</reference>
<evidence type="ECO:0000313" key="3">
    <source>
        <dbReference type="RefSeq" id="XP_018521738.1"/>
    </source>
</evidence>
<feature type="region of interest" description="Disordered" evidence="1">
    <location>
        <begin position="338"/>
        <end position="386"/>
    </location>
</feature>
<feature type="region of interest" description="Disordered" evidence="1">
    <location>
        <begin position="527"/>
        <end position="548"/>
    </location>
</feature>
<feature type="compositionally biased region" description="Polar residues" evidence="1">
    <location>
        <begin position="665"/>
        <end position="678"/>
    </location>
</feature>
<dbReference type="RefSeq" id="XP_018521738.1">
    <property type="nucleotide sequence ID" value="XM_018666222.2"/>
</dbReference>
<feature type="compositionally biased region" description="Low complexity" evidence="1">
    <location>
        <begin position="448"/>
        <end position="476"/>
    </location>
</feature>
<feature type="region of interest" description="Disordered" evidence="1">
    <location>
        <begin position="705"/>
        <end position="729"/>
    </location>
</feature>
<dbReference type="GO" id="GO:0008017">
    <property type="term" value="F:microtubule binding"/>
    <property type="evidence" value="ECO:0007669"/>
    <property type="project" value="TreeGrafter"/>
</dbReference>
<dbReference type="KEGG" id="lcf:108876598"/>
<proteinExistence type="predicted"/>
<feature type="region of interest" description="Disordered" evidence="1">
    <location>
        <begin position="660"/>
        <end position="689"/>
    </location>
</feature>
<dbReference type="Proteomes" id="UP000694890">
    <property type="component" value="Linkage group LG19"/>
</dbReference>
<dbReference type="GO" id="GO:0005814">
    <property type="term" value="C:centriole"/>
    <property type="evidence" value="ECO:0007669"/>
    <property type="project" value="TreeGrafter"/>
</dbReference>
<feature type="region of interest" description="Disordered" evidence="1">
    <location>
        <begin position="448"/>
        <end position="508"/>
    </location>
</feature>
<dbReference type="AlphaFoldDB" id="A0AAJ7LF07"/>
<feature type="compositionally biased region" description="Low complexity" evidence="1">
    <location>
        <begin position="131"/>
        <end position="150"/>
    </location>
</feature>
<feature type="region of interest" description="Disordered" evidence="1">
    <location>
        <begin position="128"/>
        <end position="279"/>
    </location>
</feature>
<dbReference type="CTD" id="7840"/>
<dbReference type="GO" id="GO:0005813">
    <property type="term" value="C:centrosome"/>
    <property type="evidence" value="ECO:0007669"/>
    <property type="project" value="TreeGrafter"/>
</dbReference>
<feature type="compositionally biased region" description="Low complexity" evidence="1">
    <location>
        <begin position="40"/>
        <end position="51"/>
    </location>
</feature>
<name>A0AAJ7LF07_LATCA</name>
<dbReference type="GO" id="GO:0005829">
    <property type="term" value="C:cytosol"/>
    <property type="evidence" value="ECO:0007669"/>
    <property type="project" value="TreeGrafter"/>
</dbReference>
<protein>
    <submittedName>
        <fullName evidence="3">Platelet binding protein GspB</fullName>
    </submittedName>
</protein>
<feature type="compositionally biased region" description="Polar residues" evidence="1">
    <location>
        <begin position="338"/>
        <end position="355"/>
    </location>
</feature>
<feature type="region of interest" description="Disordered" evidence="1">
    <location>
        <begin position="1"/>
        <end position="89"/>
    </location>
</feature>
<feature type="compositionally biased region" description="Polar residues" evidence="1">
    <location>
        <begin position="63"/>
        <end position="72"/>
    </location>
</feature>
<dbReference type="PANTHER" id="PTHR21553:SF36">
    <property type="entry name" value="ALMS1 CENTROSOME AND BASAL BODY-ASSOCIATED PROTEIN-RELATED"/>
    <property type="match status" value="1"/>
</dbReference>
<dbReference type="PANTHER" id="PTHR21553">
    <property type="entry name" value="ALMS1-RELATED"/>
    <property type="match status" value="1"/>
</dbReference>
<dbReference type="GO" id="GO:0046599">
    <property type="term" value="P:regulation of centriole replication"/>
    <property type="evidence" value="ECO:0007669"/>
    <property type="project" value="TreeGrafter"/>
</dbReference>
<feature type="compositionally biased region" description="Polar residues" evidence="1">
    <location>
        <begin position="538"/>
        <end position="548"/>
    </location>
</feature>
<sequence length="729" mass="77684">MASDRFHFPPQDCTTQVSERGSLSQHPLAQATVLSEEGASSCCSLSQHSLSPGDDSRREETLPSGQTATTDRQGVPSRHDAGSREKDSVSLTKALDKLVGESVEDETFFLSKDIPAQHLLELLQKDVGMPTSSSSAVSSASETSVKSTASFAEESKSSKVYKPGIDQSTVRREGPPGEASLPQQQTQQPDRVLNPDQSQTLSSEVCNITMGSRSTQPDNSSEVLHRELLSEVHRRSSCEAESKNQPRKSPLPPGECVTPYPTETSEGKPSVTQTNLGGVPWTGLFSAGLERVQREQDLWSSGNQTGIDGSYLGFLPQSQSTPGVFKAPSKSSAKATLGQLSAIESNKENSYQSGAGISPQPAVPEPDISRQESANQCQEEHTSAKVQSLPSLNYIQKVDAWRANQSSGKTSLFDSLALQGFSGISPKKKAYDAVSDTLNRILSQQIRSLQQPPVSSAVSQSVTQSSSTVPSGSSSPRRGEAVGSAPSDKDNTGSVASPFGRSQSHSSISTVVMSVQKNLQTLRPAEEEKGQTLDNVHHQPSATAQPSSLMSLGRFSDVSVDKDLTLSSSQDSYNSGIKLGASIGASSVTSLEVDNYAPYWTSKLSTPPPMPRPPELNIEERIPLYLHNLGIDQSPATILTPFAPRGPIREPEFSPTDLCTIKGSIGTSTKSSQPSEGGSPQKGEFSRSSVLSVDSSISIPFSLDSLGPAVSAPEWTRQASPIGYRSYPE</sequence>